<dbReference type="EMBL" id="CP020373">
    <property type="protein sequence ID" value="AZQ09526.1"/>
    <property type="molecule type" value="Genomic_DNA"/>
</dbReference>
<keyword evidence="1" id="KW-0378">Hydrolase</keyword>
<dbReference type="Gene3D" id="3.40.50.1820">
    <property type="entry name" value="alpha/beta hydrolase"/>
    <property type="match status" value="1"/>
</dbReference>
<proteinExistence type="predicted"/>
<organism evidence="4 5">
    <name type="scientific">Shewanella khirikhana</name>
    <dbReference type="NCBI Taxonomy" id="1965282"/>
    <lineage>
        <taxon>Bacteria</taxon>
        <taxon>Pseudomonadati</taxon>
        <taxon>Pseudomonadota</taxon>
        <taxon>Gammaproteobacteria</taxon>
        <taxon>Alteromonadales</taxon>
        <taxon>Shewanellaceae</taxon>
        <taxon>Shewanella</taxon>
    </lineage>
</organism>
<feature type="region of interest" description="Disordered" evidence="2">
    <location>
        <begin position="407"/>
        <end position="433"/>
    </location>
</feature>
<feature type="compositionally biased region" description="Basic and acidic residues" evidence="2">
    <location>
        <begin position="411"/>
        <end position="422"/>
    </location>
</feature>
<dbReference type="SUPFAM" id="SSF53474">
    <property type="entry name" value="alpha/beta-Hydrolases"/>
    <property type="match status" value="1"/>
</dbReference>
<dbReference type="Proteomes" id="UP000278437">
    <property type="component" value="Chromosome"/>
</dbReference>
<evidence type="ECO:0000313" key="4">
    <source>
        <dbReference type="EMBL" id="AZQ09526.1"/>
    </source>
</evidence>
<dbReference type="SUPFAM" id="SSF82171">
    <property type="entry name" value="DPP6 N-terminal domain-like"/>
    <property type="match status" value="1"/>
</dbReference>
<protein>
    <submittedName>
        <fullName evidence="4">Prolyl oligopeptidase family protein</fullName>
    </submittedName>
</protein>
<feature type="region of interest" description="Disordered" evidence="2">
    <location>
        <begin position="875"/>
        <end position="896"/>
    </location>
</feature>
<dbReference type="InterPro" id="IPR011042">
    <property type="entry name" value="6-blade_b-propeller_TolB-like"/>
</dbReference>
<evidence type="ECO:0000259" key="3">
    <source>
        <dbReference type="Pfam" id="PF00326"/>
    </source>
</evidence>
<reference evidence="5" key="1">
    <citation type="submission" date="2017-03" db="EMBL/GenBank/DDBJ databases">
        <title>Full genome sequence of a non-lethal Shewanella isolate that potentiates virulence of Vibio parahaemolyticus causing acute hepatopancreatic necrosis disease (AHPND) in shrimp.</title>
        <authorList>
            <person name="Prachumwat A."/>
            <person name="Sritunyalucksana K."/>
        </authorList>
    </citation>
    <scope>NUCLEOTIDE SEQUENCE [LARGE SCALE GENOMIC DNA]</scope>
    <source>
        <strain evidence="5">TH2012</strain>
    </source>
</reference>
<feature type="compositionally biased region" description="Polar residues" evidence="2">
    <location>
        <begin position="885"/>
        <end position="896"/>
    </location>
</feature>
<keyword evidence="5" id="KW-1185">Reference proteome</keyword>
<feature type="domain" description="Peptidase S9 prolyl oligopeptidase catalytic" evidence="3">
    <location>
        <begin position="723"/>
        <end position="861"/>
    </location>
</feature>
<feature type="region of interest" description="Disordered" evidence="2">
    <location>
        <begin position="372"/>
        <end position="393"/>
    </location>
</feature>
<evidence type="ECO:0000313" key="5">
    <source>
        <dbReference type="Proteomes" id="UP000278437"/>
    </source>
</evidence>
<dbReference type="Pfam" id="PF00326">
    <property type="entry name" value="Peptidase_S9"/>
    <property type="match status" value="1"/>
</dbReference>
<dbReference type="PANTHER" id="PTHR42776">
    <property type="entry name" value="SERINE PEPTIDASE S9 FAMILY MEMBER"/>
    <property type="match status" value="1"/>
</dbReference>
<gene>
    <name evidence="4" type="ORF">STH12_00375</name>
</gene>
<name>A0ABM7CZI9_9GAMM</name>
<dbReference type="PANTHER" id="PTHR42776:SF28">
    <property type="entry name" value="GLUTAMYL ENDOPEPTIDASE, CHLOROPLASTIC-RELATED"/>
    <property type="match status" value="1"/>
</dbReference>
<evidence type="ECO:0000256" key="2">
    <source>
        <dbReference type="SAM" id="MobiDB-lite"/>
    </source>
</evidence>
<dbReference type="Gene3D" id="2.120.10.30">
    <property type="entry name" value="TolB, C-terminal domain"/>
    <property type="match status" value="1"/>
</dbReference>
<sequence length="896" mass="98360">MLQPLDFFTTFSSYCFYQGLTPMRRSPSTTAIVTAKRPAALFFASRRLNRAPAPITNMIAALMSLWLPIGMASAVDIDNEFDGSGGAAFQHNQAAAQLTGYQMPSDQLAAVVSQPKTARVLVSPDNQWLLLATPQGAPSVTELARPLLKLAGAEIDAERALPGRLSLYDDMRLMSTDGTRQLQLPGLAALMPITAPKFSPDGKQLALVSLARGRAVLHFIDLSLGTIRAQPNLKPNFSLGVDYVWLPDSSAVVLPLTSGSRSDAGMSITPAIKQSQPGQAAKRTHTNLLKNAADKARFAAQIRTQLTQVSPLGEVSPIGAPGAIVDASPSPDGRFLLITELREPFSLRVPYRGFAKTFSVIELGSGDIRYQLQSRSSESEGDDDEHPAPNPRLLHWQGEANLVWAQSEPGSKTDKQSKDPKDSNTGWRDNIWQLPPPFSAKPTLVGNTPWPIRSLQWRDDNKLLITQYRRSKQQIRRSLLTPATAKAPFTLQDWYQISSRDTYRDPGTLHSHWQAGKHVLTTQNGALLHYGLGYSDSGMRPFLKQTRVGEDSSLLWQSEADAFEQVEEVISLAPLTLLIRHETPNSPPALYWTRPASGERRFLTALGKRQPWLEGVSREQLLFERADGQRLSGTLYLPVGYRPEQGPLPVLIWAYPREFRDNSVAGQLSFNPLAYPTVSASSARAMLASGIAVFDRVSMPIIGEGKALPNDSFIQQLTANAEAAVQVLKARGISDGSQIVIGGHSYGAFMVANLLAHTDLFAAGIARSGAYNRSLTPFGFQNERRSYWQAQSLYQAMSPFNVADKINEPLLLIHGEADTNSGTYPMQSTRLFDAVSTLGGNVRLVTLPFEGHSYRAKESLQHLLWEQEQLIRSVSKKSASHTEKTANNQQGDNINH</sequence>
<dbReference type="InterPro" id="IPR001375">
    <property type="entry name" value="Peptidase_S9_cat"/>
</dbReference>
<accession>A0ABM7CZI9</accession>
<dbReference type="InterPro" id="IPR029058">
    <property type="entry name" value="AB_hydrolase_fold"/>
</dbReference>
<evidence type="ECO:0000256" key="1">
    <source>
        <dbReference type="ARBA" id="ARBA00022801"/>
    </source>
</evidence>